<dbReference type="PANTHER" id="PTHR24366:SF96">
    <property type="entry name" value="LEUCINE RICH REPEAT CONTAINING 53"/>
    <property type="match status" value="1"/>
</dbReference>
<gene>
    <name evidence="4" type="ORF">RI543_000494</name>
</gene>
<evidence type="ECO:0000256" key="2">
    <source>
        <dbReference type="ARBA" id="ARBA00022737"/>
    </source>
</evidence>
<feature type="region of interest" description="Disordered" evidence="3">
    <location>
        <begin position="895"/>
        <end position="917"/>
    </location>
</feature>
<dbReference type="InterPro" id="IPR003591">
    <property type="entry name" value="Leu-rich_rpt_typical-subtyp"/>
</dbReference>
<feature type="compositionally biased region" description="Low complexity" evidence="3">
    <location>
        <begin position="646"/>
        <end position="668"/>
    </location>
</feature>
<dbReference type="Proteomes" id="UP001306508">
    <property type="component" value="Unassembled WGS sequence"/>
</dbReference>
<evidence type="ECO:0000256" key="1">
    <source>
        <dbReference type="ARBA" id="ARBA00022614"/>
    </source>
</evidence>
<dbReference type="Gene3D" id="3.80.10.10">
    <property type="entry name" value="Ribonuclease Inhibitor"/>
    <property type="match status" value="2"/>
</dbReference>
<feature type="compositionally biased region" description="Polar residues" evidence="3">
    <location>
        <begin position="471"/>
        <end position="489"/>
    </location>
</feature>
<reference evidence="5" key="1">
    <citation type="submission" date="2023-07" db="EMBL/GenBank/DDBJ databases">
        <title>A draft genome of Kazachstania heterogenica Y-27499.</title>
        <authorList>
            <person name="Donic C."/>
            <person name="Kralova J.S."/>
            <person name="Fidel L."/>
            <person name="Ben-Dor S."/>
            <person name="Jung S."/>
        </authorList>
    </citation>
    <scope>NUCLEOTIDE SEQUENCE [LARGE SCALE GENOMIC DNA]</scope>
    <source>
        <strain evidence="5">Y27499</strain>
    </source>
</reference>
<dbReference type="SMART" id="SM00365">
    <property type="entry name" value="LRR_SD22"/>
    <property type="match status" value="3"/>
</dbReference>
<evidence type="ECO:0008006" key="6">
    <source>
        <dbReference type="Google" id="ProtNLM"/>
    </source>
</evidence>
<feature type="compositionally biased region" description="Low complexity" evidence="3">
    <location>
        <begin position="531"/>
        <end position="548"/>
    </location>
</feature>
<dbReference type="PANTHER" id="PTHR24366">
    <property type="entry name" value="IG(IMMUNOGLOBULIN) AND LRR(LEUCINE RICH REPEAT) DOMAINS"/>
    <property type="match status" value="1"/>
</dbReference>
<dbReference type="InterPro" id="IPR032675">
    <property type="entry name" value="LRR_dom_sf"/>
</dbReference>
<dbReference type="AlphaFoldDB" id="A0AAN7WU45"/>
<protein>
    <recommendedName>
        <fullName evidence="6">Leucine-rich repeat-containing protein SOG2</fullName>
    </recommendedName>
</protein>
<dbReference type="EMBL" id="JAWIZZ010000022">
    <property type="protein sequence ID" value="KAK5782008.1"/>
    <property type="molecule type" value="Genomic_DNA"/>
</dbReference>
<keyword evidence="2" id="KW-0677">Repeat</keyword>
<keyword evidence="5" id="KW-1185">Reference proteome</keyword>
<dbReference type="SMART" id="SM00369">
    <property type="entry name" value="LRR_TYP"/>
    <property type="match status" value="4"/>
</dbReference>
<organism evidence="4 5">
    <name type="scientific">Arxiozyma heterogenica</name>
    <dbReference type="NCBI Taxonomy" id="278026"/>
    <lineage>
        <taxon>Eukaryota</taxon>
        <taxon>Fungi</taxon>
        <taxon>Dikarya</taxon>
        <taxon>Ascomycota</taxon>
        <taxon>Saccharomycotina</taxon>
        <taxon>Saccharomycetes</taxon>
        <taxon>Saccharomycetales</taxon>
        <taxon>Saccharomycetaceae</taxon>
        <taxon>Arxiozyma</taxon>
    </lineage>
</organism>
<accession>A0AAN7WU45</accession>
<dbReference type="Pfam" id="PF10428">
    <property type="entry name" value="SOG2"/>
    <property type="match status" value="1"/>
</dbReference>
<comment type="caution">
    <text evidence="4">The sequence shown here is derived from an EMBL/GenBank/DDBJ whole genome shotgun (WGS) entry which is preliminary data.</text>
</comment>
<dbReference type="InterPro" id="IPR001611">
    <property type="entry name" value="Leu-rich_rpt"/>
</dbReference>
<feature type="region of interest" description="Disordered" evidence="3">
    <location>
        <begin position="642"/>
        <end position="675"/>
    </location>
</feature>
<keyword evidence="1" id="KW-0433">Leucine-rich repeat</keyword>
<dbReference type="Pfam" id="PF13855">
    <property type="entry name" value="LRR_8"/>
    <property type="match status" value="1"/>
</dbReference>
<feature type="compositionally biased region" description="Low complexity" evidence="3">
    <location>
        <begin position="566"/>
        <end position="576"/>
    </location>
</feature>
<dbReference type="PROSITE" id="PS51450">
    <property type="entry name" value="LRR"/>
    <property type="match status" value="2"/>
</dbReference>
<name>A0AAN7WU45_9SACH</name>
<feature type="region of interest" description="Disordered" evidence="3">
    <location>
        <begin position="469"/>
        <end position="576"/>
    </location>
</feature>
<evidence type="ECO:0000256" key="3">
    <source>
        <dbReference type="SAM" id="MobiDB-lite"/>
    </source>
</evidence>
<proteinExistence type="predicted"/>
<evidence type="ECO:0000313" key="5">
    <source>
        <dbReference type="Proteomes" id="UP001306508"/>
    </source>
</evidence>
<feature type="compositionally biased region" description="Polar residues" evidence="3">
    <location>
        <begin position="895"/>
        <end position="909"/>
    </location>
</feature>
<feature type="compositionally biased region" description="Polar residues" evidence="3">
    <location>
        <begin position="500"/>
        <end position="530"/>
    </location>
</feature>
<evidence type="ECO:0000313" key="4">
    <source>
        <dbReference type="EMBL" id="KAK5782008.1"/>
    </source>
</evidence>
<sequence>MDPNISLSIKDIIRKELSKENSNGSNSVKLVNLKISTLSESTLSLLSNVERLSLRKNQLSSLPEGFINLKKLRYLDLKGNEFREIPSVLYEMPNLEILDMSQNKIKLLQQQDVNLFKYWNKNLKILSLKNNRIQSVSNLLYLTKLENLSVLDVDGNYIPKEELDMVLSMSQQNSNSNNIYLPPEEIWMSALRKYASSIMGANSNNTQSFSNKNNNNTNSNKTKIISKRMGFINVDTSTLNPTDKLKDTETDPTNNIMIPSSMNGGIDLYNHSKYNDYFKRLSILPEECSVNETHKASHAEIVVCCRKLLFSFTECQQSIRKIASFCKDKAIAVNVVSLLYSVRSHIDHLLELLEEAENETNFNDQEMIKLCITILTNFKQLVGNLRKNFNIFFLGDDLCFIRMFYMTLLCSYNEIYNAWCFISNTADLEAHQRLQQQQQIGIKSVSTLPRKQTLKKNDSSASLFASSHNSGITSLSSKTDISGTSSGHTIENIIQKPRMRSNTLQSKALHSHPIDTTRSFSNLTNLSGSINNTNSDNSDNNNSNNNNTPMSTSTHDHASHPSGNITTYGQSSLSGSSTISGNLSASLINVNENSFTTSVRNTVADHKNKVIRSPMILTSQATSGQLYSRSEDVNTLTSGSIEMSRSHSAASNTNINSNSSGTSVVTSENDNKSSLMNKGVETNMLDKIDQKVDEASEAQKNVDTQLYQILTNVIKMVSVVYNQLTGEISKIAVASTSGQKILTESLSSKIKDLTDTCWQAMELSKSLNDRLKLLLSPDPNITEKYLSTAEKLKTWEKINAFLKSIISILGNTKEIMSDLPSLNEIRPNLASLAKITKDVTVILDLSSYKSVTVTAAQMQKQQQLQQQQQQQYQHTAQQQRQLPYQYQQQITSNIHVPLSTPQPNMQNPFDNIDTTKE</sequence>
<dbReference type="InterPro" id="IPR019487">
    <property type="entry name" value="RAM_signalling_pathway_SOG2"/>
</dbReference>
<dbReference type="SUPFAM" id="SSF52058">
    <property type="entry name" value="L domain-like"/>
    <property type="match status" value="1"/>
</dbReference>